<dbReference type="Proteomes" id="UP001189429">
    <property type="component" value="Unassembled WGS sequence"/>
</dbReference>
<dbReference type="InterPro" id="IPR018247">
    <property type="entry name" value="EF_Hand_1_Ca_BS"/>
</dbReference>
<evidence type="ECO:0000313" key="4">
    <source>
        <dbReference type="Proteomes" id="UP001189429"/>
    </source>
</evidence>
<evidence type="ECO:0000313" key="3">
    <source>
        <dbReference type="EMBL" id="CAK0847534.1"/>
    </source>
</evidence>
<dbReference type="PROSITE" id="PS00018">
    <property type="entry name" value="EF_HAND_1"/>
    <property type="match status" value="2"/>
</dbReference>
<evidence type="ECO:0000256" key="1">
    <source>
        <dbReference type="ARBA" id="ARBA00022837"/>
    </source>
</evidence>
<dbReference type="InterPro" id="IPR011992">
    <property type="entry name" value="EF-hand-dom_pair"/>
</dbReference>
<accession>A0ABN9TPB3</accession>
<keyword evidence="4" id="KW-1185">Reference proteome</keyword>
<dbReference type="InterPro" id="IPR002048">
    <property type="entry name" value="EF_hand_dom"/>
</dbReference>
<dbReference type="Gene3D" id="1.10.238.10">
    <property type="entry name" value="EF-hand"/>
    <property type="match status" value="1"/>
</dbReference>
<organism evidence="3 4">
    <name type="scientific">Prorocentrum cordatum</name>
    <dbReference type="NCBI Taxonomy" id="2364126"/>
    <lineage>
        <taxon>Eukaryota</taxon>
        <taxon>Sar</taxon>
        <taxon>Alveolata</taxon>
        <taxon>Dinophyceae</taxon>
        <taxon>Prorocentrales</taxon>
        <taxon>Prorocentraceae</taxon>
        <taxon>Prorocentrum</taxon>
    </lineage>
</organism>
<reference evidence="3" key="1">
    <citation type="submission" date="2023-10" db="EMBL/GenBank/DDBJ databases">
        <authorList>
            <person name="Chen Y."/>
            <person name="Shah S."/>
            <person name="Dougan E. K."/>
            <person name="Thang M."/>
            <person name="Chan C."/>
        </authorList>
    </citation>
    <scope>NUCLEOTIDE SEQUENCE [LARGE SCALE GENOMIC DNA]</scope>
</reference>
<proteinExistence type="predicted"/>
<keyword evidence="1" id="KW-0106">Calcium</keyword>
<dbReference type="SUPFAM" id="SSF47473">
    <property type="entry name" value="EF-hand"/>
    <property type="match status" value="1"/>
</dbReference>
<dbReference type="EMBL" id="CAUYUJ010014907">
    <property type="protein sequence ID" value="CAK0847534.1"/>
    <property type="molecule type" value="Genomic_DNA"/>
</dbReference>
<dbReference type="PROSITE" id="PS50222">
    <property type="entry name" value="EF_HAND_2"/>
    <property type="match status" value="1"/>
</dbReference>
<sequence>MDTSGNGILSKREIKAGVDDPFTKAYFAQLSIDIEMNPEEFFRLLDTDGNDQVDIEEFVQTCMRLQGGAKPLELQRILNNLNLVVREVSIIKANLEGVDGRFR</sequence>
<feature type="domain" description="EF-hand" evidence="2">
    <location>
        <begin position="33"/>
        <end position="68"/>
    </location>
</feature>
<protein>
    <recommendedName>
        <fullName evidence="2">EF-hand domain-containing protein</fullName>
    </recommendedName>
</protein>
<evidence type="ECO:0000259" key="2">
    <source>
        <dbReference type="PROSITE" id="PS50222"/>
    </source>
</evidence>
<name>A0ABN9TPB3_9DINO</name>
<comment type="caution">
    <text evidence="3">The sequence shown here is derived from an EMBL/GenBank/DDBJ whole genome shotgun (WGS) entry which is preliminary data.</text>
</comment>
<gene>
    <name evidence="3" type="ORF">PCOR1329_LOCUS40710</name>
</gene>